<evidence type="ECO:0000313" key="2">
    <source>
        <dbReference type="EMBL" id="RED64926.1"/>
    </source>
</evidence>
<dbReference type="Proteomes" id="UP000256869">
    <property type="component" value="Unassembled WGS sequence"/>
</dbReference>
<keyword evidence="1" id="KW-0472">Membrane</keyword>
<sequence length="115" mass="12971">MKSEQESIKRLIDDELAEMKFGRQEDVLERTFPRSWQARLSALWNRELRLPLLPIGLSCALLITITTAIQLKDVPGGRSEAPVPLNRELIEAGGNTYWSDEFEKAVGKDESNGQS</sequence>
<gene>
    <name evidence="2" type="ORF">DFP95_102348</name>
</gene>
<feature type="transmembrane region" description="Helical" evidence="1">
    <location>
        <begin position="50"/>
        <end position="71"/>
    </location>
</feature>
<evidence type="ECO:0000256" key="1">
    <source>
        <dbReference type="SAM" id="Phobius"/>
    </source>
</evidence>
<keyword evidence="1" id="KW-0812">Transmembrane</keyword>
<protein>
    <recommendedName>
        <fullName evidence="4">DUF3619 family protein</fullName>
    </recommendedName>
</protein>
<accession>A0A3D9IUX7</accession>
<dbReference type="OrthoDB" id="2665022at2"/>
<keyword evidence="1" id="KW-1133">Transmembrane helix</keyword>
<proteinExistence type="predicted"/>
<reference evidence="2 3" key="1">
    <citation type="submission" date="2018-07" db="EMBL/GenBank/DDBJ databases">
        <title>Genomic Encyclopedia of Type Strains, Phase III (KMG-III): the genomes of soil and plant-associated and newly described type strains.</title>
        <authorList>
            <person name="Whitman W."/>
        </authorList>
    </citation>
    <scope>NUCLEOTIDE SEQUENCE [LARGE SCALE GENOMIC DNA]</scope>
    <source>
        <strain evidence="2 3">CECT 8236</strain>
    </source>
</reference>
<dbReference type="RefSeq" id="WP_115991670.1">
    <property type="nucleotide sequence ID" value="NZ_QRDY01000002.1"/>
</dbReference>
<comment type="caution">
    <text evidence="2">The sequence shown here is derived from an EMBL/GenBank/DDBJ whole genome shotgun (WGS) entry which is preliminary data.</text>
</comment>
<evidence type="ECO:0008006" key="4">
    <source>
        <dbReference type="Google" id="ProtNLM"/>
    </source>
</evidence>
<dbReference type="EMBL" id="QRDY01000002">
    <property type="protein sequence ID" value="RED64926.1"/>
    <property type="molecule type" value="Genomic_DNA"/>
</dbReference>
<name>A0A3D9IUX7_9BACL</name>
<dbReference type="AlphaFoldDB" id="A0A3D9IUX7"/>
<organism evidence="2 3">
    <name type="scientific">Cohnella lupini</name>
    <dbReference type="NCBI Taxonomy" id="1294267"/>
    <lineage>
        <taxon>Bacteria</taxon>
        <taxon>Bacillati</taxon>
        <taxon>Bacillota</taxon>
        <taxon>Bacilli</taxon>
        <taxon>Bacillales</taxon>
        <taxon>Paenibacillaceae</taxon>
        <taxon>Cohnella</taxon>
    </lineage>
</organism>
<evidence type="ECO:0000313" key="3">
    <source>
        <dbReference type="Proteomes" id="UP000256869"/>
    </source>
</evidence>
<keyword evidence="3" id="KW-1185">Reference proteome</keyword>